<dbReference type="Pfam" id="PF01323">
    <property type="entry name" value="DSBA"/>
    <property type="match status" value="1"/>
</dbReference>
<evidence type="ECO:0000313" key="2">
    <source>
        <dbReference type="EMBL" id="KKY17095.1"/>
    </source>
</evidence>
<protein>
    <submittedName>
        <fullName evidence="2">Putative dsba oxidoreductase</fullName>
    </submittedName>
</protein>
<dbReference type="Proteomes" id="UP000034182">
    <property type="component" value="Unassembled WGS sequence"/>
</dbReference>
<dbReference type="GO" id="GO:0016491">
    <property type="term" value="F:oxidoreductase activity"/>
    <property type="evidence" value="ECO:0007669"/>
    <property type="project" value="InterPro"/>
</dbReference>
<proteinExistence type="predicted"/>
<dbReference type="AlphaFoldDB" id="A0A0G2GJH5"/>
<dbReference type="EMBL" id="LAQI01000160">
    <property type="protein sequence ID" value="KKY17095.1"/>
    <property type="molecule type" value="Genomic_DNA"/>
</dbReference>
<dbReference type="PANTHER" id="PTHR13887">
    <property type="entry name" value="GLUTATHIONE S-TRANSFERASE KAPPA"/>
    <property type="match status" value="1"/>
</dbReference>
<accession>A0A0G2GJH5</accession>
<dbReference type="PANTHER" id="PTHR13887:SF52">
    <property type="entry name" value="DSBA-LIKE THIOREDOXIN DOMAIN-CONTAINING PROTEIN"/>
    <property type="match status" value="1"/>
</dbReference>
<comment type="caution">
    <text evidence="2">The sequence shown here is derived from an EMBL/GenBank/DDBJ whole genome shotgun (WGS) entry which is preliminary data.</text>
</comment>
<dbReference type="SUPFAM" id="SSF52833">
    <property type="entry name" value="Thioredoxin-like"/>
    <property type="match status" value="1"/>
</dbReference>
<reference evidence="2 3" key="1">
    <citation type="submission" date="2015-03" db="EMBL/GenBank/DDBJ databases">
        <authorList>
            <person name="Morales-Cruz A."/>
            <person name="Amrine K.C."/>
            <person name="Cantu D."/>
        </authorList>
    </citation>
    <scope>NUCLEOTIDE SEQUENCE [LARGE SCALE GENOMIC DNA]</scope>
    <source>
        <strain evidence="2">DS831</strain>
    </source>
</reference>
<sequence>MVYDSTISFTLDTICPWTYLARRRLQRALEQVRASHQDSGTTFTLKYLPYQLYPEASKEGEGKYEWYKKSRYGDSDEKMKMYTTLMTAYGADAGINFKFGGTVANTLDAHRVIQHFQEKRGPEVADKIVESLYSQYFEHEQHPSAADTLLRATTDAGIAESEAKPVIDDESEGLTDVKMLIQEQKGNGVDAVPYIVIEGRRRDMTLEGAREVDEYVKALQRVIKENA</sequence>
<reference evidence="2 3" key="2">
    <citation type="submission" date="2015-05" db="EMBL/GenBank/DDBJ databases">
        <title>Distinctive expansion of gene families associated with plant cell wall degradation and secondary metabolism in the genomes of grapevine trunk pathogens.</title>
        <authorList>
            <person name="Lawrence D.P."/>
            <person name="Travadon R."/>
            <person name="Rolshausen P.E."/>
            <person name="Baumgartner K."/>
        </authorList>
    </citation>
    <scope>NUCLEOTIDE SEQUENCE [LARGE SCALE GENOMIC DNA]</scope>
    <source>
        <strain evidence="2">DS831</strain>
    </source>
</reference>
<evidence type="ECO:0000259" key="1">
    <source>
        <dbReference type="Pfam" id="PF01323"/>
    </source>
</evidence>
<dbReference type="Gene3D" id="3.40.30.10">
    <property type="entry name" value="Glutaredoxin"/>
    <property type="match status" value="1"/>
</dbReference>
<name>A0A0G2GJH5_9PEZI</name>
<gene>
    <name evidence="2" type="ORF">UCDDS831_g06565</name>
</gene>
<dbReference type="InterPro" id="IPR036249">
    <property type="entry name" value="Thioredoxin-like_sf"/>
</dbReference>
<feature type="domain" description="DSBA-like thioredoxin" evidence="1">
    <location>
        <begin position="6"/>
        <end position="220"/>
    </location>
</feature>
<organism evidence="2 3">
    <name type="scientific">Diplodia seriata</name>
    <dbReference type="NCBI Taxonomy" id="420778"/>
    <lineage>
        <taxon>Eukaryota</taxon>
        <taxon>Fungi</taxon>
        <taxon>Dikarya</taxon>
        <taxon>Ascomycota</taxon>
        <taxon>Pezizomycotina</taxon>
        <taxon>Dothideomycetes</taxon>
        <taxon>Dothideomycetes incertae sedis</taxon>
        <taxon>Botryosphaeriales</taxon>
        <taxon>Botryosphaeriaceae</taxon>
        <taxon>Diplodia</taxon>
    </lineage>
</organism>
<dbReference type="CDD" id="cd03024">
    <property type="entry name" value="DsbA_FrnE"/>
    <property type="match status" value="1"/>
</dbReference>
<evidence type="ECO:0000313" key="3">
    <source>
        <dbReference type="Proteomes" id="UP000034182"/>
    </source>
</evidence>
<dbReference type="InterPro" id="IPR001853">
    <property type="entry name" value="DSBA-like_thioredoxin_dom"/>
</dbReference>